<name>A0A0K9PTI8_ZOSMR</name>
<evidence type="ECO:0000256" key="4">
    <source>
        <dbReference type="ARBA" id="ARBA00023242"/>
    </source>
</evidence>
<dbReference type="OrthoDB" id="9890280at2759"/>
<comment type="subcellular location">
    <subcellularLocation>
        <location evidence="1">Nucleus</location>
    </subcellularLocation>
</comment>
<comment type="caution">
    <text evidence="5">The sequence shown here is derived from an EMBL/GenBank/DDBJ whole genome shotgun (WGS) entry which is preliminary data.</text>
</comment>
<evidence type="ECO:0000256" key="2">
    <source>
        <dbReference type="ARBA" id="ARBA00022574"/>
    </source>
</evidence>
<protein>
    <submittedName>
        <fullName evidence="5">WD40 repeat-containing protein</fullName>
    </submittedName>
</protein>
<keyword evidence="2" id="KW-0853">WD repeat</keyword>
<dbReference type="EMBL" id="LFYR01000671">
    <property type="protein sequence ID" value="KMZ71555.1"/>
    <property type="molecule type" value="Genomic_DNA"/>
</dbReference>
<dbReference type="GO" id="GO:0031080">
    <property type="term" value="C:nuclear pore outer ring"/>
    <property type="evidence" value="ECO:0000318"/>
    <property type="project" value="GO_Central"/>
</dbReference>
<evidence type="ECO:0000256" key="3">
    <source>
        <dbReference type="ARBA" id="ARBA00022737"/>
    </source>
</evidence>
<evidence type="ECO:0000313" key="5">
    <source>
        <dbReference type="EMBL" id="KMZ71555.1"/>
    </source>
</evidence>
<dbReference type="OMA" id="PCESEVW"/>
<keyword evidence="3" id="KW-0677">Repeat</keyword>
<dbReference type="FunFam" id="2.130.10.10:FF:000683">
    <property type="entry name" value="WD-40 repeat protein family"/>
    <property type="match status" value="1"/>
</dbReference>
<dbReference type="InterPro" id="IPR015943">
    <property type="entry name" value="WD40/YVTN_repeat-like_dom_sf"/>
</dbReference>
<organism evidence="5 6">
    <name type="scientific">Zostera marina</name>
    <name type="common">Eelgrass</name>
    <dbReference type="NCBI Taxonomy" id="29655"/>
    <lineage>
        <taxon>Eukaryota</taxon>
        <taxon>Viridiplantae</taxon>
        <taxon>Streptophyta</taxon>
        <taxon>Embryophyta</taxon>
        <taxon>Tracheophyta</taxon>
        <taxon>Spermatophyta</taxon>
        <taxon>Magnoliopsida</taxon>
        <taxon>Liliopsida</taxon>
        <taxon>Zosteraceae</taxon>
        <taxon>Zostera</taxon>
    </lineage>
</organism>
<accession>A0A0K9PTI8</accession>
<dbReference type="InterPro" id="IPR036322">
    <property type="entry name" value="WD40_repeat_dom_sf"/>
</dbReference>
<sequence>MEINSNSDNQLHRFPQFKAVDAVRWIPSISAFDRHVVAAMHDPSASTSSIDVHSFTTNPTPTLHLCSTWTAPSRITSLSSPPHSAHASLFPIAVSTFAGSLHFLFLDPIEGVVQSEASVPMEKENGVRGFHDGTVSAVDLQVGGRECVTVGEDGRVNVVNIEQGGKVGWRRIDDSMGLVSYTAVKWGSPTEFATGSLGFGIQLWDQRKPTGLVSQFKGDWGQGTATGIVHSIDIHPSRKHICVVGGSSGTVFAWDLRWQQQPIMLSGIGVCESSYSPCESEVWEVQCDSHVQSGFISAPSTTILPTMMCSEDGILGVLRQGEEPIEILAENCAINSFAIDPQNPSDIVCGLEWESIAILTRLRESMPM</sequence>
<dbReference type="PANTHER" id="PTHR22652:SF0">
    <property type="entry name" value="NUCLEOPORIN NUP43"/>
    <property type="match status" value="1"/>
</dbReference>
<evidence type="ECO:0000256" key="1">
    <source>
        <dbReference type="ARBA" id="ARBA00004123"/>
    </source>
</evidence>
<proteinExistence type="predicted"/>
<reference evidence="6" key="1">
    <citation type="journal article" date="2016" name="Nature">
        <title>The genome of the seagrass Zostera marina reveals angiosperm adaptation to the sea.</title>
        <authorList>
            <person name="Olsen J.L."/>
            <person name="Rouze P."/>
            <person name="Verhelst B."/>
            <person name="Lin Y.-C."/>
            <person name="Bayer T."/>
            <person name="Collen J."/>
            <person name="Dattolo E."/>
            <person name="De Paoli E."/>
            <person name="Dittami S."/>
            <person name="Maumus F."/>
            <person name="Michel G."/>
            <person name="Kersting A."/>
            <person name="Lauritano C."/>
            <person name="Lohaus R."/>
            <person name="Toepel M."/>
            <person name="Tonon T."/>
            <person name="Vanneste K."/>
            <person name="Amirebrahimi M."/>
            <person name="Brakel J."/>
            <person name="Bostroem C."/>
            <person name="Chovatia M."/>
            <person name="Grimwood J."/>
            <person name="Jenkins J.W."/>
            <person name="Jueterbock A."/>
            <person name="Mraz A."/>
            <person name="Stam W.T."/>
            <person name="Tice H."/>
            <person name="Bornberg-Bauer E."/>
            <person name="Green P.J."/>
            <person name="Pearson G.A."/>
            <person name="Procaccini G."/>
            <person name="Duarte C.M."/>
            <person name="Schmutz J."/>
            <person name="Reusch T.B.H."/>
            <person name="Van de Peer Y."/>
        </authorList>
    </citation>
    <scope>NUCLEOTIDE SEQUENCE [LARGE SCALE GENOMIC DNA]</scope>
    <source>
        <strain evidence="6">cv. Finnish</strain>
    </source>
</reference>
<dbReference type="STRING" id="29655.A0A0K9PTI8"/>
<dbReference type="PANTHER" id="PTHR22652">
    <property type="entry name" value="NUCLEOPORIN NUP43"/>
    <property type="match status" value="1"/>
</dbReference>
<dbReference type="SUPFAM" id="SSF50978">
    <property type="entry name" value="WD40 repeat-like"/>
    <property type="match status" value="1"/>
</dbReference>
<dbReference type="AlphaFoldDB" id="A0A0K9PTI8"/>
<dbReference type="Proteomes" id="UP000036987">
    <property type="component" value="Unassembled WGS sequence"/>
</dbReference>
<keyword evidence="6" id="KW-1185">Reference proteome</keyword>
<evidence type="ECO:0000313" key="6">
    <source>
        <dbReference type="Proteomes" id="UP000036987"/>
    </source>
</evidence>
<dbReference type="Gene3D" id="2.130.10.10">
    <property type="entry name" value="YVTN repeat-like/Quinoprotein amine dehydrogenase"/>
    <property type="match status" value="1"/>
</dbReference>
<keyword evidence="4" id="KW-0539">Nucleus</keyword>
<gene>
    <name evidence="5" type="ORF">ZOSMA_17G01120</name>
</gene>